<proteinExistence type="predicted"/>
<protein>
    <submittedName>
        <fullName evidence="2">Uncharacterized protein</fullName>
    </submittedName>
</protein>
<dbReference type="EMBL" id="FXUF01000005">
    <property type="protein sequence ID" value="SMP53447.1"/>
    <property type="molecule type" value="Genomic_DNA"/>
</dbReference>
<sequence length="95" mass="10650">MGVILEIAVEVLFDYVSGGFQFTLSKIIKKRGITKFRVFDYVLMFIILGCYCLYTFREMELVLWIIASAGLALLSALILGTITNLAFVSQSSPEK</sequence>
<accession>A0AA45WVE2</accession>
<evidence type="ECO:0000313" key="2">
    <source>
        <dbReference type="EMBL" id="SMP53447.1"/>
    </source>
</evidence>
<comment type="caution">
    <text evidence="2">The sequence shown here is derived from an EMBL/GenBank/DDBJ whole genome shotgun (WGS) entry which is preliminary data.</text>
</comment>
<keyword evidence="1" id="KW-0472">Membrane</keyword>
<feature type="transmembrane region" description="Helical" evidence="1">
    <location>
        <begin position="62"/>
        <end position="87"/>
    </location>
</feature>
<organism evidence="2 3">
    <name type="scientific">Anoxynatronum buryatiense</name>
    <dbReference type="NCBI Taxonomy" id="489973"/>
    <lineage>
        <taxon>Bacteria</taxon>
        <taxon>Bacillati</taxon>
        <taxon>Bacillota</taxon>
        <taxon>Clostridia</taxon>
        <taxon>Eubacteriales</taxon>
        <taxon>Clostridiaceae</taxon>
        <taxon>Anoxynatronum</taxon>
    </lineage>
</organism>
<feature type="transmembrane region" description="Helical" evidence="1">
    <location>
        <begin position="38"/>
        <end position="56"/>
    </location>
</feature>
<dbReference type="AlphaFoldDB" id="A0AA45WVE2"/>
<keyword evidence="3" id="KW-1185">Reference proteome</keyword>
<evidence type="ECO:0000313" key="3">
    <source>
        <dbReference type="Proteomes" id="UP001158066"/>
    </source>
</evidence>
<keyword evidence="1" id="KW-1133">Transmembrane helix</keyword>
<evidence type="ECO:0000256" key="1">
    <source>
        <dbReference type="SAM" id="Phobius"/>
    </source>
</evidence>
<gene>
    <name evidence="2" type="ORF">SAMN06296020_10519</name>
</gene>
<dbReference type="Proteomes" id="UP001158066">
    <property type="component" value="Unassembled WGS sequence"/>
</dbReference>
<reference evidence="2" key="1">
    <citation type="submission" date="2017-05" db="EMBL/GenBank/DDBJ databases">
        <authorList>
            <person name="Varghese N."/>
            <person name="Submissions S."/>
        </authorList>
    </citation>
    <scope>NUCLEOTIDE SEQUENCE</scope>
    <source>
        <strain evidence="2">Su22</strain>
    </source>
</reference>
<dbReference type="RefSeq" id="WP_283408951.1">
    <property type="nucleotide sequence ID" value="NZ_FXUF01000005.1"/>
</dbReference>
<name>A0AA45WVE2_9CLOT</name>
<keyword evidence="1" id="KW-0812">Transmembrane</keyword>